<dbReference type="PANTHER" id="PTHR43229:SF2">
    <property type="entry name" value="NODULATION PROTEIN J"/>
    <property type="match status" value="1"/>
</dbReference>
<keyword evidence="8" id="KW-1185">Reference proteome</keyword>
<keyword evidence="4 5" id="KW-0472">Membrane</keyword>
<evidence type="ECO:0000256" key="5">
    <source>
        <dbReference type="SAM" id="Phobius"/>
    </source>
</evidence>
<reference evidence="7 8" key="1">
    <citation type="submission" date="2020-04" db="EMBL/GenBank/DDBJ databases">
        <authorList>
            <person name="Zheng R.K."/>
            <person name="Sun C.M."/>
        </authorList>
    </citation>
    <scope>NUCLEOTIDE SEQUENCE [LARGE SCALE GENOMIC DNA]</scope>
    <source>
        <strain evidence="8">zrk29</strain>
    </source>
</reference>
<feature type="transmembrane region" description="Helical" evidence="5">
    <location>
        <begin position="149"/>
        <end position="172"/>
    </location>
</feature>
<dbReference type="InterPro" id="IPR013525">
    <property type="entry name" value="ABC2_TM"/>
</dbReference>
<dbReference type="PIRSF" id="PIRSF006648">
    <property type="entry name" value="DrrB"/>
    <property type="match status" value="1"/>
</dbReference>
<feature type="transmembrane region" description="Helical" evidence="5">
    <location>
        <begin position="109"/>
        <end position="137"/>
    </location>
</feature>
<evidence type="ECO:0000313" key="8">
    <source>
        <dbReference type="Proteomes" id="UP000512167"/>
    </source>
</evidence>
<sequence>MNGVLIALVKRNLKKYLRDKASVFFSFLSVIIILLLYILFLGQMQIDNLKAEVGDIDGIAWLVSAWIMSGILMVSTVTVPLGAIGGIIDDRADQILDDFYVSPISKNKLALSYLISSWVIAFILVFVNLIVGQIYILSQGGEFLAFFDFIKILLLMIFSIMTFSSFFFYLSIYVKTRNAFGTLSTIVGTFIGFLGGIYIPIGVLGSSVQTFMSILPTAHAVTIMRKVYMSGAVEKVFGNSPSQFYDEYAEIYGLKVMIGNFEMQEWHMLLSMGIFMAIFYGLSILKLSKSKL</sequence>
<name>A0A7L6N7C5_9MOLU</name>
<dbReference type="Pfam" id="PF01061">
    <property type="entry name" value="ABC2_membrane"/>
    <property type="match status" value="1"/>
</dbReference>
<feature type="transmembrane region" description="Helical" evidence="5">
    <location>
        <begin position="266"/>
        <end position="285"/>
    </location>
</feature>
<evidence type="ECO:0000256" key="2">
    <source>
        <dbReference type="ARBA" id="ARBA00022692"/>
    </source>
</evidence>
<dbReference type="KEGG" id="tbk:HF295_08405"/>
<evidence type="ECO:0000256" key="3">
    <source>
        <dbReference type="ARBA" id="ARBA00022989"/>
    </source>
</evidence>
<dbReference type="EMBL" id="CP051151">
    <property type="protein sequence ID" value="QLY40875.1"/>
    <property type="molecule type" value="Genomic_DNA"/>
</dbReference>
<feature type="transmembrane region" description="Helical" evidence="5">
    <location>
        <begin position="179"/>
        <end position="201"/>
    </location>
</feature>
<dbReference type="Proteomes" id="UP000512167">
    <property type="component" value="Chromosome"/>
</dbReference>
<feature type="domain" description="ABC-2 type transporter transmembrane" evidence="6">
    <location>
        <begin position="5"/>
        <end position="227"/>
    </location>
</feature>
<evidence type="ECO:0000256" key="1">
    <source>
        <dbReference type="ARBA" id="ARBA00004141"/>
    </source>
</evidence>
<evidence type="ECO:0000259" key="6">
    <source>
        <dbReference type="Pfam" id="PF01061"/>
    </source>
</evidence>
<evidence type="ECO:0000256" key="4">
    <source>
        <dbReference type="ARBA" id="ARBA00023136"/>
    </source>
</evidence>
<gene>
    <name evidence="7" type="ORF">HF295_08405</name>
</gene>
<accession>A0A7L6N7C5</accession>
<dbReference type="GO" id="GO:0140359">
    <property type="term" value="F:ABC-type transporter activity"/>
    <property type="evidence" value="ECO:0007669"/>
    <property type="project" value="InterPro"/>
</dbReference>
<feature type="transmembrane region" description="Helical" evidence="5">
    <location>
        <begin position="21"/>
        <end position="40"/>
    </location>
</feature>
<organism evidence="7 8">
    <name type="scientific">Hujiaoplasma nucleasis</name>
    <dbReference type="NCBI Taxonomy" id="2725268"/>
    <lineage>
        <taxon>Bacteria</taxon>
        <taxon>Bacillati</taxon>
        <taxon>Mycoplasmatota</taxon>
        <taxon>Mollicutes</taxon>
        <taxon>Candidatus Izemoplasmatales</taxon>
        <taxon>Hujiaoplasmataceae</taxon>
        <taxon>Hujiaoplasma</taxon>
    </lineage>
</organism>
<dbReference type="RefSeq" id="WP_312031727.1">
    <property type="nucleotide sequence ID" value="NZ_CP051151.1"/>
</dbReference>
<dbReference type="AlphaFoldDB" id="A0A7L6N7C5"/>
<protein>
    <submittedName>
        <fullName evidence="7">ABC transporter permease</fullName>
    </submittedName>
</protein>
<proteinExistence type="predicted"/>
<keyword evidence="3 5" id="KW-1133">Transmembrane helix</keyword>
<evidence type="ECO:0000313" key="7">
    <source>
        <dbReference type="EMBL" id="QLY40875.1"/>
    </source>
</evidence>
<dbReference type="InterPro" id="IPR000412">
    <property type="entry name" value="ABC_2_transport"/>
</dbReference>
<dbReference type="PANTHER" id="PTHR43229">
    <property type="entry name" value="NODULATION PROTEIN J"/>
    <property type="match status" value="1"/>
</dbReference>
<comment type="subcellular location">
    <subcellularLocation>
        <location evidence="1">Membrane</location>
        <topology evidence="1">Multi-pass membrane protein</topology>
    </subcellularLocation>
</comment>
<dbReference type="InterPro" id="IPR051784">
    <property type="entry name" value="Nod_factor_ABC_transporter"/>
</dbReference>
<dbReference type="GO" id="GO:0043190">
    <property type="term" value="C:ATP-binding cassette (ABC) transporter complex"/>
    <property type="evidence" value="ECO:0007669"/>
    <property type="project" value="InterPro"/>
</dbReference>
<feature type="transmembrane region" description="Helical" evidence="5">
    <location>
        <begin position="60"/>
        <end position="88"/>
    </location>
</feature>
<keyword evidence="2 5" id="KW-0812">Transmembrane</keyword>